<dbReference type="InterPro" id="IPR039429">
    <property type="entry name" value="SHMT-like_dom"/>
</dbReference>
<dbReference type="RefSeq" id="XP_018225834.1">
    <property type="nucleotide sequence ID" value="XM_018372190.1"/>
</dbReference>
<dbReference type="OrthoDB" id="10265628at2759"/>
<sequence>MGDRYYGGTMHVDQMELLCQKRALDLYSLNNEECGVNDLLLIFMYIRYINEAL</sequence>
<dbReference type="AlphaFoldDB" id="A0A0W4ZIB5"/>
<dbReference type="Pfam" id="PF00464">
    <property type="entry name" value="SHMT"/>
    <property type="match status" value="1"/>
</dbReference>
<comment type="caution">
    <text evidence="2">The sequence shown here is derived from an EMBL/GenBank/DDBJ whole genome shotgun (WGS) entry which is preliminary data.</text>
</comment>
<dbReference type="GeneID" id="28938393"/>
<protein>
    <recommendedName>
        <fullName evidence="1">Serine hydroxymethyltransferase-like domain-containing protein</fullName>
    </recommendedName>
</protein>
<dbReference type="Proteomes" id="UP000054454">
    <property type="component" value="Unassembled WGS sequence"/>
</dbReference>
<dbReference type="InterPro" id="IPR015424">
    <property type="entry name" value="PyrdxlP-dep_Trfase"/>
</dbReference>
<dbReference type="VEuPathDB" id="FungiDB:T552_04139"/>
<name>A0A0W4ZIB5_PNEC8</name>
<proteinExistence type="predicted"/>
<feature type="domain" description="Serine hydroxymethyltransferase-like" evidence="1">
    <location>
        <begin position="2"/>
        <end position="37"/>
    </location>
</feature>
<dbReference type="EMBL" id="LFVZ01000008">
    <property type="protein sequence ID" value="KTW28125.1"/>
    <property type="molecule type" value="Genomic_DNA"/>
</dbReference>
<dbReference type="InterPro" id="IPR015421">
    <property type="entry name" value="PyrdxlP-dep_Trfase_major"/>
</dbReference>
<evidence type="ECO:0000313" key="3">
    <source>
        <dbReference type="Proteomes" id="UP000054454"/>
    </source>
</evidence>
<dbReference type="Gene3D" id="3.40.640.10">
    <property type="entry name" value="Type I PLP-dependent aspartate aminotransferase-like (Major domain)"/>
    <property type="match status" value="1"/>
</dbReference>
<accession>A0A0W4ZIB5</accession>
<reference evidence="3" key="1">
    <citation type="journal article" date="2016" name="Nat. Commun.">
        <title>Genome analysis of three Pneumocystis species reveals adaptation mechanisms to life exclusively in mammalian hosts.</title>
        <authorList>
            <person name="Ma L."/>
            <person name="Chen Z."/>
            <person name="Huang D.W."/>
            <person name="Kutty G."/>
            <person name="Ishihara M."/>
            <person name="Wang H."/>
            <person name="Abouelleil A."/>
            <person name="Bishop L."/>
            <person name="Davey E."/>
            <person name="Deng R."/>
            <person name="Deng X."/>
            <person name="Fan L."/>
            <person name="Fantoni G."/>
            <person name="Fitzgerald M."/>
            <person name="Gogineni E."/>
            <person name="Goldberg J.M."/>
            <person name="Handley G."/>
            <person name="Hu X."/>
            <person name="Huber C."/>
            <person name="Jiao X."/>
            <person name="Jones K."/>
            <person name="Levin J.Z."/>
            <person name="Liu Y."/>
            <person name="Macdonald P."/>
            <person name="Melnikov A."/>
            <person name="Raley C."/>
            <person name="Sassi M."/>
            <person name="Sherman B.T."/>
            <person name="Song X."/>
            <person name="Sykes S."/>
            <person name="Tran B."/>
            <person name="Walsh L."/>
            <person name="Xia Y."/>
            <person name="Yang J."/>
            <person name="Young S."/>
            <person name="Zeng Q."/>
            <person name="Zheng X."/>
            <person name="Stephens R."/>
            <person name="Nusbaum C."/>
            <person name="Birren B.W."/>
            <person name="Azadi P."/>
            <person name="Lempicki R.A."/>
            <person name="Cuomo C.A."/>
            <person name="Kovacs J.A."/>
        </authorList>
    </citation>
    <scope>NUCLEOTIDE SEQUENCE [LARGE SCALE GENOMIC DNA]</scope>
    <source>
        <strain evidence="3">B80</strain>
    </source>
</reference>
<evidence type="ECO:0000313" key="2">
    <source>
        <dbReference type="EMBL" id="KTW28125.1"/>
    </source>
</evidence>
<evidence type="ECO:0000259" key="1">
    <source>
        <dbReference type="Pfam" id="PF00464"/>
    </source>
</evidence>
<dbReference type="SUPFAM" id="SSF53383">
    <property type="entry name" value="PLP-dependent transferases"/>
    <property type="match status" value="1"/>
</dbReference>
<keyword evidence="3" id="KW-1185">Reference proteome</keyword>
<gene>
    <name evidence="2" type="ORF">T552_04139</name>
</gene>
<organism evidence="2 3">
    <name type="scientific">Pneumocystis carinii (strain B80)</name>
    <name type="common">Rat pneumocystis pneumonia agent</name>
    <name type="synonym">Pneumocystis carinii f. sp. carinii</name>
    <dbReference type="NCBI Taxonomy" id="1408658"/>
    <lineage>
        <taxon>Eukaryota</taxon>
        <taxon>Fungi</taxon>
        <taxon>Dikarya</taxon>
        <taxon>Ascomycota</taxon>
        <taxon>Taphrinomycotina</taxon>
        <taxon>Pneumocystomycetes</taxon>
        <taxon>Pneumocystaceae</taxon>
        <taxon>Pneumocystis</taxon>
    </lineage>
</organism>